<feature type="DNA-binding region" description="Homeobox" evidence="5">
    <location>
        <begin position="124"/>
        <end position="186"/>
    </location>
</feature>
<feature type="compositionally biased region" description="Polar residues" evidence="6">
    <location>
        <begin position="262"/>
        <end position="280"/>
    </location>
</feature>
<evidence type="ECO:0000256" key="5">
    <source>
        <dbReference type="PROSITE-ProRule" id="PRU00108"/>
    </source>
</evidence>
<evidence type="ECO:0000259" key="8">
    <source>
        <dbReference type="PROSITE" id="PS50157"/>
    </source>
</evidence>
<feature type="compositionally biased region" description="Basic residues" evidence="6">
    <location>
        <begin position="294"/>
        <end position="307"/>
    </location>
</feature>
<proteinExistence type="predicted"/>
<dbReference type="Gene3D" id="1.10.10.60">
    <property type="entry name" value="Homeodomain-like"/>
    <property type="match status" value="1"/>
</dbReference>
<organism evidence="9 10">
    <name type="scientific">Aspergillus felis</name>
    <dbReference type="NCBI Taxonomy" id="1287682"/>
    <lineage>
        <taxon>Eukaryota</taxon>
        <taxon>Fungi</taxon>
        <taxon>Dikarya</taxon>
        <taxon>Ascomycota</taxon>
        <taxon>Pezizomycotina</taxon>
        <taxon>Eurotiomycetes</taxon>
        <taxon>Eurotiomycetidae</taxon>
        <taxon>Eurotiales</taxon>
        <taxon>Aspergillaceae</taxon>
        <taxon>Aspergillus</taxon>
        <taxon>Aspergillus subgen. Fumigati</taxon>
    </lineage>
</organism>
<evidence type="ECO:0000259" key="7">
    <source>
        <dbReference type="PROSITE" id="PS50071"/>
    </source>
</evidence>
<evidence type="ECO:0000256" key="3">
    <source>
        <dbReference type="ARBA" id="ARBA00023242"/>
    </source>
</evidence>
<dbReference type="Proteomes" id="UP000641853">
    <property type="component" value="Unassembled WGS sequence"/>
</dbReference>
<gene>
    <name evidence="9" type="ORF">CNMCM7691_005546</name>
</gene>
<dbReference type="SUPFAM" id="SSF46689">
    <property type="entry name" value="Homeodomain-like"/>
    <property type="match status" value="1"/>
</dbReference>
<comment type="caution">
    <text evidence="9">The sequence shown here is derived from an EMBL/GenBank/DDBJ whole genome shotgun (WGS) entry which is preliminary data.</text>
</comment>
<keyword evidence="4" id="KW-0862">Zinc</keyword>
<dbReference type="InterPro" id="IPR009057">
    <property type="entry name" value="Homeodomain-like_sf"/>
</dbReference>
<dbReference type="InterPro" id="IPR050224">
    <property type="entry name" value="TALE_homeobox"/>
</dbReference>
<evidence type="ECO:0000313" key="10">
    <source>
        <dbReference type="Proteomes" id="UP000641853"/>
    </source>
</evidence>
<evidence type="ECO:0008006" key="11">
    <source>
        <dbReference type="Google" id="ProtNLM"/>
    </source>
</evidence>
<dbReference type="SMART" id="SM00389">
    <property type="entry name" value="HOX"/>
    <property type="match status" value="1"/>
</dbReference>
<feature type="domain" description="Homeobox" evidence="7">
    <location>
        <begin position="122"/>
        <end position="185"/>
    </location>
</feature>
<dbReference type="InterPro" id="IPR001356">
    <property type="entry name" value="HD"/>
</dbReference>
<dbReference type="PROSITE" id="PS00028">
    <property type="entry name" value="ZINC_FINGER_C2H2_1"/>
    <property type="match status" value="2"/>
</dbReference>
<protein>
    <recommendedName>
        <fullName evidence="11">Homeobox and C2H2 transcription factor</fullName>
    </recommendedName>
</protein>
<keyword evidence="4" id="KW-0479">Metal-binding</keyword>
<feature type="region of interest" description="Disordered" evidence="6">
    <location>
        <begin position="171"/>
        <end position="216"/>
    </location>
</feature>
<feature type="domain" description="C2H2-type" evidence="8">
    <location>
        <begin position="317"/>
        <end position="340"/>
    </location>
</feature>
<dbReference type="CDD" id="cd00086">
    <property type="entry name" value="homeodomain"/>
    <property type="match status" value="1"/>
</dbReference>
<dbReference type="Pfam" id="PF05920">
    <property type="entry name" value="Homeobox_KN"/>
    <property type="match status" value="1"/>
</dbReference>
<dbReference type="GO" id="GO:0003677">
    <property type="term" value="F:DNA binding"/>
    <property type="evidence" value="ECO:0007669"/>
    <property type="project" value="UniProtKB-UniRule"/>
</dbReference>
<evidence type="ECO:0000256" key="2">
    <source>
        <dbReference type="ARBA" id="ARBA00023155"/>
    </source>
</evidence>
<evidence type="ECO:0000313" key="9">
    <source>
        <dbReference type="EMBL" id="KAF7184478.1"/>
    </source>
</evidence>
<feature type="compositionally biased region" description="Low complexity" evidence="6">
    <location>
        <begin position="239"/>
        <end position="261"/>
    </location>
</feature>
<dbReference type="GO" id="GO:0006355">
    <property type="term" value="P:regulation of DNA-templated transcription"/>
    <property type="evidence" value="ECO:0007669"/>
    <property type="project" value="InterPro"/>
</dbReference>
<dbReference type="PROSITE" id="PS50157">
    <property type="entry name" value="ZINC_FINGER_C2H2_2"/>
    <property type="match status" value="1"/>
</dbReference>
<keyword evidence="2 5" id="KW-0371">Homeobox</keyword>
<evidence type="ECO:0000256" key="4">
    <source>
        <dbReference type="PROSITE-ProRule" id="PRU00042"/>
    </source>
</evidence>
<accession>A0A8H6R4K1</accession>
<dbReference type="AlphaFoldDB" id="A0A8H6R4K1"/>
<evidence type="ECO:0000256" key="6">
    <source>
        <dbReference type="SAM" id="MobiDB-lite"/>
    </source>
</evidence>
<dbReference type="EMBL" id="JACBAG010001624">
    <property type="protein sequence ID" value="KAF7184478.1"/>
    <property type="molecule type" value="Genomic_DNA"/>
</dbReference>
<dbReference type="GO" id="GO:0005634">
    <property type="term" value="C:nucleus"/>
    <property type="evidence" value="ECO:0007669"/>
    <property type="project" value="UniProtKB-SubCell"/>
</dbReference>
<keyword evidence="10" id="KW-1185">Reference proteome</keyword>
<feature type="region of interest" description="Disordered" evidence="6">
    <location>
        <begin position="1"/>
        <end position="28"/>
    </location>
</feature>
<dbReference type="PANTHER" id="PTHR11850">
    <property type="entry name" value="HOMEOBOX PROTEIN TRANSCRIPTION FACTORS"/>
    <property type="match status" value="1"/>
</dbReference>
<feature type="region of interest" description="Disordered" evidence="6">
    <location>
        <begin position="233"/>
        <end position="309"/>
    </location>
</feature>
<keyword evidence="3 5" id="KW-0539">Nucleus</keyword>
<dbReference type="PROSITE" id="PS50071">
    <property type="entry name" value="HOMEOBOX_2"/>
    <property type="match status" value="1"/>
</dbReference>
<name>A0A8H6R4K1_9EURO</name>
<dbReference type="SMART" id="SM00355">
    <property type="entry name" value="ZnF_C2H2"/>
    <property type="match status" value="2"/>
</dbReference>
<dbReference type="InterPro" id="IPR013087">
    <property type="entry name" value="Znf_C2H2_type"/>
</dbReference>
<comment type="subcellular location">
    <subcellularLocation>
        <location evidence="5">Nucleus</location>
    </subcellularLocation>
</comment>
<dbReference type="GO" id="GO:0008270">
    <property type="term" value="F:zinc ion binding"/>
    <property type="evidence" value="ECO:0007669"/>
    <property type="project" value="UniProtKB-KW"/>
</dbReference>
<evidence type="ECO:0000256" key="1">
    <source>
        <dbReference type="ARBA" id="ARBA00023125"/>
    </source>
</evidence>
<keyword evidence="4" id="KW-0863">Zinc-finger</keyword>
<feature type="compositionally biased region" description="Basic and acidic residues" evidence="6">
    <location>
        <begin position="1"/>
        <end position="11"/>
    </location>
</feature>
<sequence length="600" mass="68703">MENARDSHLESSQDDLSSPPPDTGIITYQYSNPNPNLSWIQPGNFHPDHIDNVRRPDDQAIHQSSSLLTAQLLEQRGDTYGAAELSDSCSSWLSFINSEFLEESNTNTLPDPASENTNASEAPKRTPRNRLRPDAVRILKSWFQEHRDDPYPSEREKDDLARQTGLSVTQISNWFNNTRRSKSRSKLTRREGRSNDNSLLSPLERWKNSPPETEAAATADIMRALEKQPYISNSTATRSPAPNGCSSNSSSASSFIPMAPSVNSLERSQSSGSELNFNRSQPRHQRPPTPIPGKRTRRRRNFVRSLRKQRDKERRAYQCTFCADAFLTKYDWQRHEKALHLPVDRWVCSPHGGVVELDNIHVCAFCHSPETSAEHFASHNLLACHRRPLDERIFFRKDHLKQHLKLTHNVGWLPSMEQWRETQNEITSRCGFCDRTFSAWDERVEHVAEHFKSGADIIQWKGDWGFDPEIQKQVQNAMPPYLLGYERNTMDPWRITDVPGTLGNNESLLDGSIPNALSKYSNLQRDLVAYIRNQLAANIYPSDLELQDMARLIAYGNNDRLDQTYADDPAWLDMIKREAGLEHRPEHECTAQHLFAPSEP</sequence>
<feature type="region of interest" description="Disordered" evidence="6">
    <location>
        <begin position="104"/>
        <end position="133"/>
    </location>
</feature>
<feature type="compositionally biased region" description="Polar residues" evidence="6">
    <location>
        <begin position="104"/>
        <end position="120"/>
    </location>
</feature>
<keyword evidence="1 5" id="KW-0238">DNA-binding</keyword>
<dbReference type="InterPro" id="IPR008422">
    <property type="entry name" value="KN_HD"/>
</dbReference>
<reference evidence="9" key="1">
    <citation type="submission" date="2020-06" db="EMBL/GenBank/DDBJ databases">
        <title>Draft genome sequences of strains closely related to Aspergillus parafelis and Aspergillus hiratsukae.</title>
        <authorList>
            <person name="Dos Santos R.A.C."/>
            <person name="Rivero-Menendez O."/>
            <person name="Steenwyk J.L."/>
            <person name="Mead M.E."/>
            <person name="Goldman G.H."/>
            <person name="Alastruey-Izquierdo A."/>
            <person name="Rokas A."/>
        </authorList>
    </citation>
    <scope>NUCLEOTIDE SEQUENCE</scope>
    <source>
        <strain evidence="9">CNM-CM7691</strain>
    </source>
</reference>